<dbReference type="NCBIfam" id="TIGR03141">
    <property type="entry name" value="cytochro_ccmD"/>
    <property type="match status" value="1"/>
</dbReference>
<keyword evidence="6 12" id="KW-1003">Cell membrane</keyword>
<dbReference type="RefSeq" id="WP_027312701.1">
    <property type="nucleotide sequence ID" value="NZ_JAUESS010000008.1"/>
</dbReference>
<keyword evidence="8 12" id="KW-0812">Transmembrane</keyword>
<name>A0ABV5ZHE3_9GAMM</name>
<evidence type="ECO:0000256" key="4">
    <source>
        <dbReference type="ARBA" id="ARBA00016461"/>
    </source>
</evidence>
<evidence type="ECO:0000256" key="12">
    <source>
        <dbReference type="RuleBase" id="RU363101"/>
    </source>
</evidence>
<gene>
    <name evidence="13" type="primary">ccmD</name>
    <name evidence="13" type="ORF">ACFFLH_14025</name>
</gene>
<comment type="subcellular location">
    <subcellularLocation>
        <location evidence="2 12">Cell inner membrane</location>
        <topology evidence="2 12">Single-pass membrane protein</topology>
    </subcellularLocation>
</comment>
<organism evidence="13 14">
    <name type="scientific">Balneatrix alpica</name>
    <dbReference type="NCBI Taxonomy" id="75684"/>
    <lineage>
        <taxon>Bacteria</taxon>
        <taxon>Pseudomonadati</taxon>
        <taxon>Pseudomonadota</taxon>
        <taxon>Gammaproteobacteria</taxon>
        <taxon>Oceanospirillales</taxon>
        <taxon>Balneatrichaceae</taxon>
        <taxon>Balneatrix</taxon>
    </lineage>
</organism>
<keyword evidence="7 12" id="KW-0997">Cell inner membrane</keyword>
<evidence type="ECO:0000256" key="11">
    <source>
        <dbReference type="ARBA" id="ARBA00023136"/>
    </source>
</evidence>
<evidence type="ECO:0000256" key="1">
    <source>
        <dbReference type="ARBA" id="ARBA00002442"/>
    </source>
</evidence>
<keyword evidence="10 12" id="KW-1133">Transmembrane helix</keyword>
<evidence type="ECO:0000256" key="5">
    <source>
        <dbReference type="ARBA" id="ARBA00022448"/>
    </source>
</evidence>
<comment type="similarity">
    <text evidence="3 12">Belongs to the CcmD/CycX/HelD family.</text>
</comment>
<dbReference type="Proteomes" id="UP001589628">
    <property type="component" value="Unassembled WGS sequence"/>
</dbReference>
<evidence type="ECO:0000256" key="8">
    <source>
        <dbReference type="ARBA" id="ARBA00022692"/>
    </source>
</evidence>
<evidence type="ECO:0000256" key="2">
    <source>
        <dbReference type="ARBA" id="ARBA00004377"/>
    </source>
</evidence>
<evidence type="ECO:0000256" key="6">
    <source>
        <dbReference type="ARBA" id="ARBA00022475"/>
    </source>
</evidence>
<keyword evidence="5 12" id="KW-0813">Transport</keyword>
<evidence type="ECO:0000256" key="9">
    <source>
        <dbReference type="ARBA" id="ARBA00022748"/>
    </source>
</evidence>
<keyword evidence="9 12" id="KW-0201">Cytochrome c-type biogenesis</keyword>
<dbReference type="EMBL" id="JBHLZN010000005">
    <property type="protein sequence ID" value="MFB9887534.1"/>
    <property type="molecule type" value="Genomic_DNA"/>
</dbReference>
<evidence type="ECO:0000256" key="7">
    <source>
        <dbReference type="ARBA" id="ARBA00022519"/>
    </source>
</evidence>
<dbReference type="InterPro" id="IPR007078">
    <property type="entry name" value="Haem_export_protD_CcmD"/>
</dbReference>
<comment type="caution">
    <text evidence="13">The sequence shown here is derived from an EMBL/GenBank/DDBJ whole genome shotgun (WGS) entry which is preliminary data.</text>
</comment>
<accession>A0ABV5ZHE3</accession>
<feature type="transmembrane region" description="Helical" evidence="12">
    <location>
        <begin position="20"/>
        <end position="41"/>
    </location>
</feature>
<proteinExistence type="inferred from homology"/>
<dbReference type="Pfam" id="PF04995">
    <property type="entry name" value="CcmD"/>
    <property type="match status" value="1"/>
</dbReference>
<sequence length="63" mass="7443">MYFSDFAAFLHMDGHGLYVWISYLVAFLVLLLNVWLPLRAGKHYQQQQRKRLERFGSDVEGPL</sequence>
<keyword evidence="14" id="KW-1185">Reference proteome</keyword>
<protein>
    <recommendedName>
        <fullName evidence="4 12">Heme exporter protein D</fullName>
    </recommendedName>
</protein>
<evidence type="ECO:0000256" key="10">
    <source>
        <dbReference type="ARBA" id="ARBA00022989"/>
    </source>
</evidence>
<evidence type="ECO:0000313" key="14">
    <source>
        <dbReference type="Proteomes" id="UP001589628"/>
    </source>
</evidence>
<reference evidence="13 14" key="1">
    <citation type="submission" date="2024-09" db="EMBL/GenBank/DDBJ databases">
        <authorList>
            <person name="Sun Q."/>
            <person name="Mori K."/>
        </authorList>
    </citation>
    <scope>NUCLEOTIDE SEQUENCE [LARGE SCALE GENOMIC DNA]</scope>
    <source>
        <strain evidence="13 14">ATCC 51285</strain>
    </source>
</reference>
<evidence type="ECO:0000313" key="13">
    <source>
        <dbReference type="EMBL" id="MFB9887534.1"/>
    </source>
</evidence>
<comment type="function">
    <text evidence="1 12">Required for the export of heme to the periplasm for the biogenesis of c-type cytochromes.</text>
</comment>
<keyword evidence="11 12" id="KW-0472">Membrane</keyword>
<evidence type="ECO:0000256" key="3">
    <source>
        <dbReference type="ARBA" id="ARBA00008741"/>
    </source>
</evidence>